<accession>A0ABX2F8E0</accession>
<comment type="caution">
    <text evidence="2">The sequence shown here is derived from an EMBL/GenBank/DDBJ whole genome shotgun (WGS) entry which is preliminary data.</text>
</comment>
<dbReference type="RefSeq" id="WP_173135762.1">
    <property type="nucleotide sequence ID" value="NZ_CBCSGW010000001.1"/>
</dbReference>
<name>A0ABX2F8E0_9PSEU</name>
<evidence type="ECO:0000313" key="3">
    <source>
        <dbReference type="Proteomes" id="UP000763557"/>
    </source>
</evidence>
<gene>
    <name evidence="2" type="ORF">GC106_48490</name>
</gene>
<feature type="transmembrane region" description="Helical" evidence="1">
    <location>
        <begin position="42"/>
        <end position="64"/>
    </location>
</feature>
<keyword evidence="1" id="KW-0812">Transmembrane</keyword>
<dbReference type="Proteomes" id="UP000763557">
    <property type="component" value="Unassembled WGS sequence"/>
</dbReference>
<dbReference type="PANTHER" id="PTHR38441:SF1">
    <property type="entry name" value="MEMBRANE PROTEIN"/>
    <property type="match status" value="1"/>
</dbReference>
<dbReference type="EMBL" id="JAAATY010000015">
    <property type="protein sequence ID" value="NRN67609.1"/>
    <property type="molecule type" value="Genomic_DNA"/>
</dbReference>
<sequence length="119" mass="13779">MKTMPSFSREHDFAEHDDGQPDFAAIARSAEFVRLRKQVRRFVVPMTLLFLTWYLSYVLLAAYAPEFMSRRVTDNITVGLLLGLSQFVTTIAIMIGYRIFAKRRIDPQVKHLRDRVGAN</sequence>
<dbReference type="PANTHER" id="PTHR38441">
    <property type="entry name" value="INTEGRAL MEMBRANE PROTEIN-RELATED"/>
    <property type="match status" value="1"/>
</dbReference>
<feature type="transmembrane region" description="Helical" evidence="1">
    <location>
        <begin position="76"/>
        <end position="100"/>
    </location>
</feature>
<reference evidence="2 3" key="1">
    <citation type="submission" date="2020-01" db="EMBL/GenBank/DDBJ databases">
        <title>Kibdelosporangium persica a novel Actinomycetes from a hot desert in Iran.</title>
        <authorList>
            <person name="Safaei N."/>
            <person name="Zaburannyi N."/>
            <person name="Mueller R."/>
            <person name="Wink J."/>
        </authorList>
    </citation>
    <scope>NUCLEOTIDE SEQUENCE [LARGE SCALE GENOMIC DNA]</scope>
    <source>
        <strain evidence="2 3">4NS15</strain>
    </source>
</reference>
<protein>
    <submittedName>
        <fullName evidence="2">Inner membrane protein yjcH</fullName>
    </submittedName>
</protein>
<evidence type="ECO:0000313" key="2">
    <source>
        <dbReference type="EMBL" id="NRN67609.1"/>
    </source>
</evidence>
<proteinExistence type="predicted"/>
<keyword evidence="3" id="KW-1185">Reference proteome</keyword>
<dbReference type="InterPro" id="IPR007436">
    <property type="entry name" value="DUF485"/>
</dbReference>
<evidence type="ECO:0000256" key="1">
    <source>
        <dbReference type="SAM" id="Phobius"/>
    </source>
</evidence>
<organism evidence="2 3">
    <name type="scientific">Kibdelosporangium persicum</name>
    <dbReference type="NCBI Taxonomy" id="2698649"/>
    <lineage>
        <taxon>Bacteria</taxon>
        <taxon>Bacillati</taxon>
        <taxon>Actinomycetota</taxon>
        <taxon>Actinomycetes</taxon>
        <taxon>Pseudonocardiales</taxon>
        <taxon>Pseudonocardiaceae</taxon>
        <taxon>Kibdelosporangium</taxon>
    </lineage>
</organism>
<keyword evidence="1" id="KW-0472">Membrane</keyword>
<dbReference type="Pfam" id="PF04341">
    <property type="entry name" value="DUF485"/>
    <property type="match status" value="1"/>
</dbReference>
<keyword evidence="1" id="KW-1133">Transmembrane helix</keyword>